<protein>
    <submittedName>
        <fullName evidence="1">Uncharacterized protein</fullName>
    </submittedName>
</protein>
<accession>A0A6G1IJJ6</accession>
<keyword evidence="2" id="KW-1185">Reference proteome</keyword>
<dbReference type="AlphaFoldDB" id="A0A6G1IJJ6"/>
<sequence>MAYPCYAYDALNRCIFEENHSLGCHFMNAGCPSPTRTCANLFKPTPPTGKHPCDLSPPAETTESITSATPTVMPTITAVPRAA</sequence>
<proteinExistence type="predicted"/>
<name>A0A6G1IJJ6_9PLEO</name>
<reference evidence="1" key="1">
    <citation type="journal article" date="2020" name="Stud. Mycol.">
        <title>101 Dothideomycetes genomes: a test case for predicting lifestyles and emergence of pathogens.</title>
        <authorList>
            <person name="Haridas S."/>
            <person name="Albert R."/>
            <person name="Binder M."/>
            <person name="Bloem J."/>
            <person name="Labutti K."/>
            <person name="Salamov A."/>
            <person name="Andreopoulos B."/>
            <person name="Baker S."/>
            <person name="Barry K."/>
            <person name="Bills G."/>
            <person name="Bluhm B."/>
            <person name="Cannon C."/>
            <person name="Castanera R."/>
            <person name="Culley D."/>
            <person name="Daum C."/>
            <person name="Ezra D."/>
            <person name="Gonzalez J."/>
            <person name="Henrissat B."/>
            <person name="Kuo A."/>
            <person name="Liang C."/>
            <person name="Lipzen A."/>
            <person name="Lutzoni F."/>
            <person name="Magnuson J."/>
            <person name="Mondo S."/>
            <person name="Nolan M."/>
            <person name="Ohm R."/>
            <person name="Pangilinan J."/>
            <person name="Park H.-J."/>
            <person name="Ramirez L."/>
            <person name="Alfaro M."/>
            <person name="Sun H."/>
            <person name="Tritt A."/>
            <person name="Yoshinaga Y."/>
            <person name="Zwiers L.-H."/>
            <person name="Turgeon B."/>
            <person name="Goodwin S."/>
            <person name="Spatafora J."/>
            <person name="Crous P."/>
            <person name="Grigoriev I."/>
        </authorList>
    </citation>
    <scope>NUCLEOTIDE SEQUENCE</scope>
    <source>
        <strain evidence="1">CBS 122367</strain>
    </source>
</reference>
<dbReference type="Proteomes" id="UP000799291">
    <property type="component" value="Unassembled WGS sequence"/>
</dbReference>
<evidence type="ECO:0000313" key="1">
    <source>
        <dbReference type="EMBL" id="KAF2678163.1"/>
    </source>
</evidence>
<dbReference type="EMBL" id="MU005614">
    <property type="protein sequence ID" value="KAF2678163.1"/>
    <property type="molecule type" value="Genomic_DNA"/>
</dbReference>
<evidence type="ECO:0000313" key="2">
    <source>
        <dbReference type="Proteomes" id="UP000799291"/>
    </source>
</evidence>
<gene>
    <name evidence="1" type="ORF">K458DRAFT_423346</name>
</gene>
<dbReference type="OrthoDB" id="3692961at2759"/>
<organism evidence="1 2">
    <name type="scientific">Lentithecium fluviatile CBS 122367</name>
    <dbReference type="NCBI Taxonomy" id="1168545"/>
    <lineage>
        <taxon>Eukaryota</taxon>
        <taxon>Fungi</taxon>
        <taxon>Dikarya</taxon>
        <taxon>Ascomycota</taxon>
        <taxon>Pezizomycotina</taxon>
        <taxon>Dothideomycetes</taxon>
        <taxon>Pleosporomycetidae</taxon>
        <taxon>Pleosporales</taxon>
        <taxon>Massarineae</taxon>
        <taxon>Lentitheciaceae</taxon>
        <taxon>Lentithecium</taxon>
    </lineage>
</organism>